<dbReference type="HOGENOM" id="CLU_2000239_0_0_7"/>
<dbReference type="AlphaFoldDB" id="Q6AQ05"/>
<organism evidence="1 2">
    <name type="scientific">Desulfotalea psychrophila (strain LSv54 / DSM 12343)</name>
    <dbReference type="NCBI Taxonomy" id="177439"/>
    <lineage>
        <taxon>Bacteria</taxon>
        <taxon>Pseudomonadati</taxon>
        <taxon>Thermodesulfobacteriota</taxon>
        <taxon>Desulfobulbia</taxon>
        <taxon>Desulfobulbales</taxon>
        <taxon>Desulfocapsaceae</taxon>
        <taxon>Desulfotalea</taxon>
    </lineage>
</organism>
<dbReference type="Proteomes" id="UP000000602">
    <property type="component" value="Chromosome"/>
</dbReference>
<evidence type="ECO:0000313" key="2">
    <source>
        <dbReference type="Proteomes" id="UP000000602"/>
    </source>
</evidence>
<reference evidence="2" key="1">
    <citation type="journal article" date="2004" name="Environ. Microbiol.">
        <title>The genome of Desulfotalea psychrophila, a sulfate-reducing bacterium from permanently cold Arctic sediments.</title>
        <authorList>
            <person name="Rabus R."/>
            <person name="Ruepp A."/>
            <person name="Frickey T."/>
            <person name="Rattei T."/>
            <person name="Fartmann B."/>
            <person name="Stark M."/>
            <person name="Bauer M."/>
            <person name="Zibat A."/>
            <person name="Lombardot T."/>
            <person name="Becker I."/>
            <person name="Amann J."/>
            <person name="Gellner K."/>
            <person name="Teeling H."/>
            <person name="Leuschner W.D."/>
            <person name="Gloeckner F.-O."/>
            <person name="Lupas A.N."/>
            <person name="Amann R."/>
            <person name="Klenk H.-P."/>
        </authorList>
    </citation>
    <scope>NUCLEOTIDE SEQUENCE [LARGE SCALE GENOMIC DNA]</scope>
    <source>
        <strain evidence="2">DSM 12343 / LSv54</strain>
    </source>
</reference>
<dbReference type="KEGG" id="dps:DP0839"/>
<accession>Q6AQ05</accession>
<dbReference type="EMBL" id="CR522870">
    <property type="protein sequence ID" value="CAG35568.1"/>
    <property type="molecule type" value="Genomic_DNA"/>
</dbReference>
<keyword evidence="2" id="KW-1185">Reference proteome</keyword>
<protein>
    <submittedName>
        <fullName evidence="1">Uncharacterized protein</fullName>
    </submittedName>
</protein>
<proteinExistence type="predicted"/>
<name>Q6AQ05_DESPS</name>
<gene>
    <name evidence="1" type="ordered locus">DP0839</name>
</gene>
<sequence length="124" mass="14570">MACLHPLLHYWGFQALYIHCSTTQVFRSSTYVYCLFLRCLRLYTFVYCLFLRSFGLYTSVSCSTSRVFGLCPFVYDPSPQCFGLCPYIYCSLTRFSLLSFGHNRHLCSKLTSIALQSFRYRKYC</sequence>
<evidence type="ECO:0000313" key="1">
    <source>
        <dbReference type="EMBL" id="CAG35568.1"/>
    </source>
</evidence>